<accession>A0A2G8JL58</accession>
<gene>
    <name evidence="1" type="ORF">BSL78_26691</name>
</gene>
<keyword evidence="2" id="KW-1185">Reference proteome</keyword>
<protein>
    <submittedName>
        <fullName evidence="1">Uncharacterized protein</fullName>
    </submittedName>
</protein>
<name>A0A2G8JL58_STIJA</name>
<dbReference type="OrthoDB" id="10499333at2759"/>
<proteinExistence type="predicted"/>
<dbReference type="Proteomes" id="UP000230750">
    <property type="component" value="Unassembled WGS sequence"/>
</dbReference>
<evidence type="ECO:0000313" key="1">
    <source>
        <dbReference type="EMBL" id="PIK36477.1"/>
    </source>
</evidence>
<comment type="caution">
    <text evidence="1">The sequence shown here is derived from an EMBL/GenBank/DDBJ whole genome shotgun (WGS) entry which is preliminary data.</text>
</comment>
<evidence type="ECO:0000313" key="2">
    <source>
        <dbReference type="Proteomes" id="UP000230750"/>
    </source>
</evidence>
<dbReference type="AlphaFoldDB" id="A0A2G8JL58"/>
<reference evidence="1 2" key="1">
    <citation type="journal article" date="2017" name="PLoS Biol.">
        <title>The sea cucumber genome provides insights into morphological evolution and visceral regeneration.</title>
        <authorList>
            <person name="Zhang X."/>
            <person name="Sun L."/>
            <person name="Yuan J."/>
            <person name="Sun Y."/>
            <person name="Gao Y."/>
            <person name="Zhang L."/>
            <person name="Li S."/>
            <person name="Dai H."/>
            <person name="Hamel J.F."/>
            <person name="Liu C."/>
            <person name="Yu Y."/>
            <person name="Liu S."/>
            <person name="Lin W."/>
            <person name="Guo K."/>
            <person name="Jin S."/>
            <person name="Xu P."/>
            <person name="Storey K.B."/>
            <person name="Huan P."/>
            <person name="Zhang T."/>
            <person name="Zhou Y."/>
            <person name="Zhang J."/>
            <person name="Lin C."/>
            <person name="Li X."/>
            <person name="Xing L."/>
            <person name="Huo D."/>
            <person name="Sun M."/>
            <person name="Wang L."/>
            <person name="Mercier A."/>
            <person name="Li F."/>
            <person name="Yang H."/>
            <person name="Xiang J."/>
        </authorList>
    </citation>
    <scope>NUCLEOTIDE SEQUENCE [LARGE SCALE GENOMIC DNA]</scope>
    <source>
        <strain evidence="1">Shaxun</strain>
        <tissue evidence="1">Muscle</tissue>
    </source>
</reference>
<organism evidence="1 2">
    <name type="scientific">Stichopus japonicus</name>
    <name type="common">Sea cucumber</name>
    <dbReference type="NCBI Taxonomy" id="307972"/>
    <lineage>
        <taxon>Eukaryota</taxon>
        <taxon>Metazoa</taxon>
        <taxon>Echinodermata</taxon>
        <taxon>Eleutherozoa</taxon>
        <taxon>Echinozoa</taxon>
        <taxon>Holothuroidea</taxon>
        <taxon>Aspidochirotacea</taxon>
        <taxon>Aspidochirotida</taxon>
        <taxon>Stichopodidae</taxon>
        <taxon>Apostichopus</taxon>
    </lineage>
</organism>
<dbReference type="EMBL" id="MRZV01001668">
    <property type="protein sequence ID" value="PIK36477.1"/>
    <property type="molecule type" value="Genomic_DNA"/>
</dbReference>
<sequence length="171" mass="19164">MELPISGSISRIASLCLLTTFVYIAFVSSGAYAAPYQTSGTYASPYQTADEVGEELAVMYDRDIQEMCANSEISVATRVLCRLADLRTQEPETEVPPLRSWRSQRVQKRESTAFSAFQRTVTDLRRLAKQSEIYRMQYQILINKGLIAPNGRIIKVPSANTELLNQMESIG</sequence>